<dbReference type="EMBL" id="KU245542">
    <property type="protein sequence ID" value="ALT58025.1"/>
    <property type="molecule type" value="Genomic_DNA"/>
</dbReference>
<gene>
    <name evidence="1" type="ORF">SM1_032</name>
</gene>
<name>A0A0U2UUR0_9CAUD</name>
<dbReference type="Proteomes" id="UP000224832">
    <property type="component" value="Segment"/>
</dbReference>
<accession>A0A0U2UUR0</accession>
<evidence type="ECO:0000313" key="2">
    <source>
        <dbReference type="Proteomes" id="UP000224832"/>
    </source>
</evidence>
<reference evidence="1 2" key="1">
    <citation type="submission" date="2015-12" db="EMBL/GenBank/DDBJ databases">
        <title>In silico genomic study of Pseudomonas phage SM1.</title>
        <authorList>
            <person name="Zawawi N.A.M."/>
            <person name="Mat-Arip Y."/>
            <person name="Wan-Jauhari W.K."/>
            <person name="Fauzi A.A."/>
            <person name="Yee F.J."/>
        </authorList>
    </citation>
    <scope>NUCLEOTIDE SEQUENCE [LARGE SCALE GENOMIC DNA]</scope>
</reference>
<sequence length="125" mass="13637">MATFNDVAAGAALSRLSRRRATESEVAMPADVCLFAWLTAEAARQNSNPFTISARQIQFGFSDERGRVDKVGLSVNTIALGLERLKENGFIQVEQVSRLRGGGRLMSITIVGSWHGAVERRKKSA</sequence>
<organism evidence="1 2">
    <name type="scientific">Pseudomonas phage SM1</name>
    <dbReference type="NCBI Taxonomy" id="1772332"/>
    <lineage>
        <taxon>Viruses</taxon>
        <taxon>Duplodnaviria</taxon>
        <taxon>Heunggongvirae</taxon>
        <taxon>Uroviricota</taxon>
        <taxon>Caudoviricetes</taxon>
        <taxon>Samunavirus</taxon>
        <taxon>Samunavirus SM1</taxon>
    </lineage>
</organism>
<proteinExistence type="predicted"/>
<protein>
    <submittedName>
        <fullName evidence="1">Uncharacterized protein</fullName>
    </submittedName>
</protein>
<evidence type="ECO:0000313" key="1">
    <source>
        <dbReference type="EMBL" id="ALT58025.1"/>
    </source>
</evidence>
<keyword evidence="2" id="KW-1185">Reference proteome</keyword>